<dbReference type="EMBL" id="OOIL02004148">
    <property type="protein sequence ID" value="VFQ90545.1"/>
    <property type="molecule type" value="Genomic_DNA"/>
</dbReference>
<organism evidence="2 3">
    <name type="scientific">Cuscuta campestris</name>
    <dbReference type="NCBI Taxonomy" id="132261"/>
    <lineage>
        <taxon>Eukaryota</taxon>
        <taxon>Viridiplantae</taxon>
        <taxon>Streptophyta</taxon>
        <taxon>Embryophyta</taxon>
        <taxon>Tracheophyta</taxon>
        <taxon>Spermatophyta</taxon>
        <taxon>Magnoliopsida</taxon>
        <taxon>eudicotyledons</taxon>
        <taxon>Gunneridae</taxon>
        <taxon>Pentapetalae</taxon>
        <taxon>asterids</taxon>
        <taxon>lamiids</taxon>
        <taxon>Solanales</taxon>
        <taxon>Convolvulaceae</taxon>
        <taxon>Cuscuteae</taxon>
        <taxon>Cuscuta</taxon>
        <taxon>Cuscuta subgen. Grammica</taxon>
        <taxon>Cuscuta sect. Cleistogrammica</taxon>
    </lineage>
</organism>
<dbReference type="Proteomes" id="UP000595140">
    <property type="component" value="Unassembled WGS sequence"/>
</dbReference>
<gene>
    <name evidence="2" type="ORF">CCAM_LOCUS32321</name>
</gene>
<proteinExistence type="predicted"/>
<accession>A0A484MNW7</accession>
<sequence length="82" mass="8823">MWISPQIRRKEERKDQRNTRQVSASAAAELASQTTSWSGPPGVDIGPGAADPFISGLKRPSSEGLPLCLHTPLHSIALFNSV</sequence>
<dbReference type="AlphaFoldDB" id="A0A484MNW7"/>
<name>A0A484MNW7_9ASTE</name>
<evidence type="ECO:0000313" key="2">
    <source>
        <dbReference type="EMBL" id="VFQ90545.1"/>
    </source>
</evidence>
<feature type="region of interest" description="Disordered" evidence="1">
    <location>
        <begin position="1"/>
        <end position="51"/>
    </location>
</feature>
<keyword evidence="3" id="KW-1185">Reference proteome</keyword>
<evidence type="ECO:0000313" key="3">
    <source>
        <dbReference type="Proteomes" id="UP000595140"/>
    </source>
</evidence>
<protein>
    <submittedName>
        <fullName evidence="2">Uncharacterized protein</fullName>
    </submittedName>
</protein>
<reference evidence="2 3" key="1">
    <citation type="submission" date="2018-04" db="EMBL/GenBank/DDBJ databases">
        <authorList>
            <person name="Vogel A."/>
        </authorList>
    </citation>
    <scope>NUCLEOTIDE SEQUENCE [LARGE SCALE GENOMIC DNA]</scope>
</reference>
<evidence type="ECO:0000256" key="1">
    <source>
        <dbReference type="SAM" id="MobiDB-lite"/>
    </source>
</evidence>
<feature type="compositionally biased region" description="Basic and acidic residues" evidence="1">
    <location>
        <begin position="8"/>
        <end position="18"/>
    </location>
</feature>